<dbReference type="PANTHER" id="PTHR44757">
    <property type="entry name" value="DIGUANYLATE CYCLASE DGCP"/>
    <property type="match status" value="1"/>
</dbReference>
<dbReference type="InterPro" id="IPR043128">
    <property type="entry name" value="Rev_trsase/Diguanyl_cyclase"/>
</dbReference>
<dbReference type="PANTHER" id="PTHR44757:SF2">
    <property type="entry name" value="BIOFILM ARCHITECTURE MAINTENANCE PROTEIN MBAA"/>
    <property type="match status" value="1"/>
</dbReference>
<dbReference type="InterPro" id="IPR029787">
    <property type="entry name" value="Nucleotide_cyclase"/>
</dbReference>
<feature type="domain" description="PAS" evidence="1">
    <location>
        <begin position="16"/>
        <end position="89"/>
    </location>
</feature>
<dbReference type="Pfam" id="PF00990">
    <property type="entry name" value="GGDEF"/>
    <property type="match status" value="1"/>
</dbReference>
<dbReference type="AlphaFoldDB" id="A0A1G2THQ0"/>
<sequence>MYMKVSHNRRRVDHAIEQSYRSLVENIKDYAIFMLDKRGRITSWDQGARKLFGYRRSEIIGRNFSALFVSKDGKDGLPKADLGRALKKGRHLDEREYRRKNGTRFWSTGVLTSTLDKTNAHHGYSKIMRDITDQKHLQKTVLHLSTHDYLTGLPNRAFFEEYLVNSIHDEKKNYLLAIFFLDFNNFKLINDEEGHRVGDLILIEISARLTKNVRLSDVVARLGGDEFVILLRSFKKMQDIEHFAKKIIKIFKPVLRVGKKRIKTSVSIGVAAYPRDGKRPGDLLHHVDVALYHSKKRGGNQATLYDDIKLLKKERGVSRRD</sequence>
<dbReference type="PROSITE" id="PS50112">
    <property type="entry name" value="PAS"/>
    <property type="match status" value="1"/>
</dbReference>
<dbReference type="Gene3D" id="3.30.70.270">
    <property type="match status" value="1"/>
</dbReference>
<feature type="domain" description="GGDEF" evidence="3">
    <location>
        <begin position="174"/>
        <end position="307"/>
    </location>
</feature>
<dbReference type="SMART" id="SM00091">
    <property type="entry name" value="PAS"/>
    <property type="match status" value="1"/>
</dbReference>
<evidence type="ECO:0000259" key="2">
    <source>
        <dbReference type="PROSITE" id="PS50113"/>
    </source>
</evidence>
<accession>A0A1G2THQ0</accession>
<dbReference type="InterPro" id="IPR000160">
    <property type="entry name" value="GGDEF_dom"/>
</dbReference>
<dbReference type="InterPro" id="IPR035965">
    <property type="entry name" value="PAS-like_dom_sf"/>
</dbReference>
<dbReference type="CDD" id="cd01949">
    <property type="entry name" value="GGDEF"/>
    <property type="match status" value="1"/>
</dbReference>
<dbReference type="PROSITE" id="PS50113">
    <property type="entry name" value="PAC"/>
    <property type="match status" value="1"/>
</dbReference>
<evidence type="ECO:0008006" key="6">
    <source>
        <dbReference type="Google" id="ProtNLM"/>
    </source>
</evidence>
<dbReference type="EMBL" id="MHVS01000005">
    <property type="protein sequence ID" value="OHA96588.1"/>
    <property type="molecule type" value="Genomic_DNA"/>
</dbReference>
<evidence type="ECO:0000259" key="1">
    <source>
        <dbReference type="PROSITE" id="PS50112"/>
    </source>
</evidence>
<dbReference type="InterPro" id="IPR000014">
    <property type="entry name" value="PAS"/>
</dbReference>
<name>A0A1G2THQ0_9BACT</name>
<proteinExistence type="predicted"/>
<evidence type="ECO:0000313" key="5">
    <source>
        <dbReference type="Proteomes" id="UP000177279"/>
    </source>
</evidence>
<dbReference type="SMART" id="SM00267">
    <property type="entry name" value="GGDEF"/>
    <property type="match status" value="1"/>
</dbReference>
<dbReference type="Pfam" id="PF13426">
    <property type="entry name" value="PAS_9"/>
    <property type="match status" value="1"/>
</dbReference>
<feature type="domain" description="PAC" evidence="2">
    <location>
        <begin position="90"/>
        <end position="143"/>
    </location>
</feature>
<dbReference type="Proteomes" id="UP000177279">
    <property type="component" value="Unassembled WGS sequence"/>
</dbReference>
<evidence type="ECO:0000313" key="4">
    <source>
        <dbReference type="EMBL" id="OHA96588.1"/>
    </source>
</evidence>
<dbReference type="PROSITE" id="PS50887">
    <property type="entry name" value="GGDEF"/>
    <property type="match status" value="1"/>
</dbReference>
<dbReference type="SUPFAM" id="SSF55073">
    <property type="entry name" value="Nucleotide cyclase"/>
    <property type="match status" value="1"/>
</dbReference>
<organism evidence="4 5">
    <name type="scientific">Candidatus Zambryskibacteria bacterium RIFCSPHIGHO2_02_FULL_43_37</name>
    <dbReference type="NCBI Taxonomy" id="1802749"/>
    <lineage>
        <taxon>Bacteria</taxon>
        <taxon>Candidatus Zambryskiibacteriota</taxon>
    </lineage>
</organism>
<evidence type="ECO:0000259" key="3">
    <source>
        <dbReference type="PROSITE" id="PS50887"/>
    </source>
</evidence>
<dbReference type="InterPro" id="IPR052155">
    <property type="entry name" value="Biofilm_reg_signaling"/>
</dbReference>
<gene>
    <name evidence="4" type="ORF">A3D49_01800</name>
</gene>
<comment type="caution">
    <text evidence="4">The sequence shown here is derived from an EMBL/GenBank/DDBJ whole genome shotgun (WGS) entry which is preliminary data.</text>
</comment>
<dbReference type="NCBIfam" id="TIGR00229">
    <property type="entry name" value="sensory_box"/>
    <property type="match status" value="1"/>
</dbReference>
<dbReference type="InterPro" id="IPR000700">
    <property type="entry name" value="PAS-assoc_C"/>
</dbReference>
<dbReference type="Gene3D" id="3.30.450.20">
    <property type="entry name" value="PAS domain"/>
    <property type="match status" value="1"/>
</dbReference>
<dbReference type="CDD" id="cd00130">
    <property type="entry name" value="PAS"/>
    <property type="match status" value="1"/>
</dbReference>
<protein>
    <recommendedName>
        <fullName evidence="6">Diguanylate cyclase</fullName>
    </recommendedName>
</protein>
<reference evidence="4 5" key="1">
    <citation type="journal article" date="2016" name="Nat. Commun.">
        <title>Thousands of microbial genomes shed light on interconnected biogeochemical processes in an aquifer system.</title>
        <authorList>
            <person name="Anantharaman K."/>
            <person name="Brown C.T."/>
            <person name="Hug L.A."/>
            <person name="Sharon I."/>
            <person name="Castelle C.J."/>
            <person name="Probst A.J."/>
            <person name="Thomas B.C."/>
            <person name="Singh A."/>
            <person name="Wilkins M.J."/>
            <person name="Karaoz U."/>
            <person name="Brodie E.L."/>
            <person name="Williams K.H."/>
            <person name="Hubbard S.S."/>
            <person name="Banfield J.F."/>
        </authorList>
    </citation>
    <scope>NUCLEOTIDE SEQUENCE [LARGE SCALE GENOMIC DNA]</scope>
</reference>
<dbReference type="SUPFAM" id="SSF55785">
    <property type="entry name" value="PYP-like sensor domain (PAS domain)"/>
    <property type="match status" value="1"/>
</dbReference>
<dbReference type="NCBIfam" id="TIGR00254">
    <property type="entry name" value="GGDEF"/>
    <property type="match status" value="1"/>
</dbReference>